<proteinExistence type="predicted"/>
<evidence type="ECO:0000256" key="1">
    <source>
        <dbReference type="ARBA" id="ARBA00004141"/>
    </source>
</evidence>
<feature type="domain" description="TRC8-like N-terminal" evidence="6">
    <location>
        <begin position="2"/>
        <end position="157"/>
    </location>
</feature>
<sequence>MLSIVTALLSYILNDHYVKLVFINNDGVFDLQQQLSLTNGLHYMFITNYICQMILAISFIYLTGIYKSIIPFVAAFFFILPYYAFFLTMFISNKYLAYFPSITLSISLIYILVTLILNVQNIIQALYIQVVWVKSYMRDLGLFALIETEWNRLHVPQ</sequence>
<keyword evidence="8" id="KW-1185">Reference proteome</keyword>
<feature type="transmembrane region" description="Helical" evidence="5">
    <location>
        <begin position="41"/>
        <end position="62"/>
    </location>
</feature>
<keyword evidence="2 5" id="KW-0812">Transmembrane</keyword>
<evidence type="ECO:0000259" key="6">
    <source>
        <dbReference type="Pfam" id="PF13705"/>
    </source>
</evidence>
<gene>
    <name evidence="7" type="ORF">BLA29_011728</name>
</gene>
<keyword evidence="3 5" id="KW-1133">Transmembrane helix</keyword>
<organism evidence="7 8">
    <name type="scientific">Euroglyphus maynei</name>
    <name type="common">Mayne's house dust mite</name>
    <dbReference type="NCBI Taxonomy" id="6958"/>
    <lineage>
        <taxon>Eukaryota</taxon>
        <taxon>Metazoa</taxon>
        <taxon>Ecdysozoa</taxon>
        <taxon>Arthropoda</taxon>
        <taxon>Chelicerata</taxon>
        <taxon>Arachnida</taxon>
        <taxon>Acari</taxon>
        <taxon>Acariformes</taxon>
        <taxon>Sarcoptiformes</taxon>
        <taxon>Astigmata</taxon>
        <taxon>Psoroptidia</taxon>
        <taxon>Analgoidea</taxon>
        <taxon>Pyroglyphidae</taxon>
        <taxon>Pyroglyphinae</taxon>
        <taxon>Euroglyphus</taxon>
    </lineage>
</organism>
<dbReference type="EMBL" id="MUJZ01015342">
    <property type="protein sequence ID" value="OTF81094.1"/>
    <property type="molecule type" value="Genomic_DNA"/>
</dbReference>
<evidence type="ECO:0000256" key="4">
    <source>
        <dbReference type="ARBA" id="ARBA00023136"/>
    </source>
</evidence>
<evidence type="ECO:0000313" key="7">
    <source>
        <dbReference type="EMBL" id="OTF81094.1"/>
    </source>
</evidence>
<evidence type="ECO:0000256" key="2">
    <source>
        <dbReference type="ARBA" id="ARBA00022692"/>
    </source>
</evidence>
<comment type="caution">
    <text evidence="7">The sequence shown here is derived from an EMBL/GenBank/DDBJ whole genome shotgun (WGS) entry which is preliminary data.</text>
</comment>
<evidence type="ECO:0000313" key="8">
    <source>
        <dbReference type="Proteomes" id="UP000194236"/>
    </source>
</evidence>
<dbReference type="Pfam" id="PF13705">
    <property type="entry name" value="TRC8_N"/>
    <property type="match status" value="1"/>
</dbReference>
<evidence type="ECO:0000256" key="5">
    <source>
        <dbReference type="SAM" id="Phobius"/>
    </source>
</evidence>
<dbReference type="AlphaFoldDB" id="A0A1Y3BM71"/>
<dbReference type="InterPro" id="IPR025754">
    <property type="entry name" value="TRC8_N_dom"/>
</dbReference>
<dbReference type="GO" id="GO:0016020">
    <property type="term" value="C:membrane"/>
    <property type="evidence" value="ECO:0007669"/>
    <property type="project" value="UniProtKB-SubCell"/>
</dbReference>
<dbReference type="Proteomes" id="UP000194236">
    <property type="component" value="Unassembled WGS sequence"/>
</dbReference>
<reference evidence="7 8" key="1">
    <citation type="submission" date="2017-03" db="EMBL/GenBank/DDBJ databases">
        <title>Genome Survey of Euroglyphus maynei.</title>
        <authorList>
            <person name="Arlian L.G."/>
            <person name="Morgan M.S."/>
            <person name="Rider S.D."/>
        </authorList>
    </citation>
    <scope>NUCLEOTIDE SEQUENCE [LARGE SCALE GENOMIC DNA]</scope>
    <source>
        <strain evidence="7">Arlian Lab</strain>
        <tissue evidence="7">Whole body</tissue>
    </source>
</reference>
<evidence type="ECO:0000256" key="3">
    <source>
        <dbReference type="ARBA" id="ARBA00022989"/>
    </source>
</evidence>
<name>A0A1Y3BM71_EURMA</name>
<feature type="transmembrane region" description="Helical" evidence="5">
    <location>
        <begin position="97"/>
        <end position="119"/>
    </location>
</feature>
<feature type="non-terminal residue" evidence="7">
    <location>
        <position position="157"/>
    </location>
</feature>
<feature type="transmembrane region" description="Helical" evidence="5">
    <location>
        <begin position="69"/>
        <end position="91"/>
    </location>
</feature>
<accession>A0A1Y3BM71</accession>
<keyword evidence="4 5" id="KW-0472">Membrane</keyword>
<protein>
    <recommendedName>
        <fullName evidence="6">TRC8-like N-terminal domain-containing protein</fullName>
    </recommendedName>
</protein>
<comment type="subcellular location">
    <subcellularLocation>
        <location evidence="1">Membrane</location>
        <topology evidence="1">Multi-pass membrane protein</topology>
    </subcellularLocation>
</comment>